<keyword evidence="4" id="KW-0472">Membrane</keyword>
<proteinExistence type="predicted"/>
<keyword evidence="8" id="KW-1185">Reference proteome</keyword>
<comment type="subcellular location">
    <subcellularLocation>
        <location evidence="1">Membrane</location>
        <topology evidence="1">Single-pass membrane protein</topology>
    </subcellularLocation>
</comment>
<evidence type="ECO:0000256" key="5">
    <source>
        <dbReference type="SAM" id="SignalP"/>
    </source>
</evidence>
<keyword evidence="2" id="KW-0812">Transmembrane</keyword>
<evidence type="ECO:0000256" key="4">
    <source>
        <dbReference type="ARBA" id="ARBA00023136"/>
    </source>
</evidence>
<dbReference type="PANTHER" id="PTHR36985">
    <property type="entry name" value="TRANSLOCATION AND ASSEMBLY MODULE SUBUNIT TAMB"/>
    <property type="match status" value="1"/>
</dbReference>
<sequence>MRQFLQFLTASFVYLAALSPAFAQDDDKGFLTRTIQDALSGAGRTVSIDGFSGALSSAASFERMTISDDDGIWLTLEDVVLDWNRSALLRGRLEVEQLTAGRLDVERLPVSDEVDLPDAEATPFALPDLPVSIEIANFSVDEINLGEPILGEAAQLSVQANARLTDTVGFIDFQARRTDGKKGEFDIQADFDRTENVLDLLLNLTEDPEGIASKLLNLPGQPSVQMTVKGAGPLDDFATDVTIATDGEERLAGQVTLGTQTSRRASETPDRRIQADIGGDITALLAPRYREFFGDEVRLAVDALLESNGAIDVSSFTLAANSVDLEGKVTLNQEKWPTLIDISGRIENPDGTTTLLPISGDGTRVEAVTLRVDYDAADGDSFESAFDITGLDTGALQIAETQLALDGILEGNLGSLGQFLGDVTFAAKGLALTDPASAEAIGDAINGSAEIRFVEGEPIEINGLTLSGEDYGLTGEAAIDGVDAGLLTQLKMTLEAKDISRFSALAGRDIAGATALALNGTVTPLGGMFDLAIAGGTDDLKIGIEQADAVLAGRTNLSMVAKRNETGTYLQDLELKNDAIDLTGNVELRSEDSRAALDFTLADVGLVLPQYEGPISVKATAEQEARGWIVDAVTDGPYGAALTVSGLATGEDAQIDFTADIPQIEDFVPEADITGPVTAKGTLRQTPEGWQINTDASGPLNAQASVVGLVYPRVDVAFDLALPDIQPLVPQVTGGVEASGTLEQTEQGFVVDTIVNGPYDSRVSLEGLATGPNMALSFNLSLPDVSPLAPGANGPLSAQGDIRQTPDGIAVDFTADGPYGSSAMVEGLATGPNMALSFDLSVPNVSPFAPGVNGALSAQGDIRQTPDGIAVDVDASGPYGSRAMVEGLVTGEVSLRFDVSVPNVNPFVPSVSGAFAASGLARQTDAGVVLDASASGPYGAQATVEGLVTGPNADIDFQLSMPDIGALVEQVNGPLSVAGSARREGEAWRIDTNANGPAGTQASVAGLVNTDGTLNLDIAGNAPLGLARPFLAPRDLQGQAQFDLSINGPAALSSVSGRITTNNATFTAPNLRVALQGINADIELGNNRAQINVTGQAVDGGELRVAGAITLTPALPADIAVTVRNLTYADPSLYSTTLNGDLRLAGPLSGGAQISGVINVGETSIQVPATGLTSIGDIPQITQVNAPADVLATRRKAGLDGADAGEDPAESASGPGFRLNLQINAPNRIFVRGRGLDAELGGALTLTGSTNRIISAGRFELIRGRLDILGKRFLLDEGSVQFQGDFIPYIRFVTSTDTKTGEVRVIVSGPANEPEVTFESTPAAPQDEVLSQLLFGRNISEISAFQALQLASAVATLAGRGGEGVIGNLREGFGLDDLDVTTTDDGATALRLGKYLTDNVYTDVTAASDGTGEVSLNLDITESLTAKGTLGSDGDSSIGIFFERDY</sequence>
<name>A0ABM9X4T7_9RHOB</name>
<evidence type="ECO:0000256" key="2">
    <source>
        <dbReference type="ARBA" id="ARBA00022692"/>
    </source>
</evidence>
<keyword evidence="5" id="KW-0732">Signal</keyword>
<evidence type="ECO:0000259" key="6">
    <source>
        <dbReference type="Pfam" id="PF04357"/>
    </source>
</evidence>
<accession>A0ABM9X4T7</accession>
<evidence type="ECO:0000256" key="1">
    <source>
        <dbReference type="ARBA" id="ARBA00004167"/>
    </source>
</evidence>
<reference evidence="7 8" key="1">
    <citation type="submission" date="2007-11" db="EMBL/GenBank/DDBJ databases">
        <authorList>
            <person name="Wagner-Dobler I."/>
            <person name="Ferriera S."/>
            <person name="Johnson J."/>
            <person name="Kravitz S."/>
            <person name="Beeson K."/>
            <person name="Sutton G."/>
            <person name="Rogers Y.-H."/>
            <person name="Friedman R."/>
            <person name="Frazier M."/>
            <person name="Venter J.C."/>
        </authorList>
    </citation>
    <scope>NUCLEOTIDE SEQUENCE [LARGE SCALE GENOMIC DNA]</scope>
    <source>
        <strain evidence="7 8">HEL-45</strain>
    </source>
</reference>
<dbReference type="EMBL" id="ABID01000004">
    <property type="protein sequence ID" value="EDQ04475.1"/>
    <property type="molecule type" value="Genomic_DNA"/>
</dbReference>
<organism evidence="7 8">
    <name type="scientific">Sulfitobacter indolifex HEL-45</name>
    <dbReference type="NCBI Taxonomy" id="391624"/>
    <lineage>
        <taxon>Bacteria</taxon>
        <taxon>Pseudomonadati</taxon>
        <taxon>Pseudomonadota</taxon>
        <taxon>Alphaproteobacteria</taxon>
        <taxon>Rhodobacterales</taxon>
        <taxon>Roseobacteraceae</taxon>
        <taxon>Sulfitobacter</taxon>
    </lineage>
</organism>
<dbReference type="PANTHER" id="PTHR36985:SF1">
    <property type="entry name" value="TRANSLOCATION AND ASSEMBLY MODULE SUBUNIT TAMB"/>
    <property type="match status" value="1"/>
</dbReference>
<dbReference type="RefSeq" id="WP_007120239.1">
    <property type="nucleotide sequence ID" value="NZ_ABID01000004.1"/>
</dbReference>
<dbReference type="Proteomes" id="UP000003257">
    <property type="component" value="Unassembled WGS sequence"/>
</dbReference>
<gene>
    <name evidence="7" type="ORF">OIHEL45_16139</name>
</gene>
<dbReference type="InterPro" id="IPR007452">
    <property type="entry name" value="TamB_C"/>
</dbReference>
<evidence type="ECO:0000313" key="7">
    <source>
        <dbReference type="EMBL" id="EDQ04475.1"/>
    </source>
</evidence>
<feature type="signal peptide" evidence="5">
    <location>
        <begin position="1"/>
        <end position="23"/>
    </location>
</feature>
<evidence type="ECO:0000256" key="3">
    <source>
        <dbReference type="ARBA" id="ARBA00022989"/>
    </source>
</evidence>
<protein>
    <recommendedName>
        <fullName evidence="6">Translocation and assembly module TamB C-terminal domain-containing protein</fullName>
    </recommendedName>
</protein>
<evidence type="ECO:0000313" key="8">
    <source>
        <dbReference type="Proteomes" id="UP000003257"/>
    </source>
</evidence>
<keyword evidence="3" id="KW-1133">Transmembrane helix</keyword>
<comment type="caution">
    <text evidence="7">The sequence shown here is derived from an EMBL/GenBank/DDBJ whole genome shotgun (WGS) entry which is preliminary data.</text>
</comment>
<dbReference type="Pfam" id="PF04357">
    <property type="entry name" value="TamB"/>
    <property type="match status" value="1"/>
</dbReference>
<feature type="domain" description="Translocation and assembly module TamB C-terminal" evidence="6">
    <location>
        <begin position="1095"/>
        <end position="1446"/>
    </location>
</feature>
<feature type="chain" id="PRO_5045985416" description="Translocation and assembly module TamB C-terminal domain-containing protein" evidence="5">
    <location>
        <begin position="24"/>
        <end position="1446"/>
    </location>
</feature>